<accession>A0A9P4HZA1</accession>
<feature type="domain" description="Origin recognition complex subunit 3 winged helix C-terminal" evidence="7">
    <location>
        <begin position="559"/>
        <end position="631"/>
    </location>
</feature>
<dbReference type="GO" id="GO:0005664">
    <property type="term" value="C:nuclear origin of replication recognition complex"/>
    <property type="evidence" value="ECO:0007669"/>
    <property type="project" value="InterPro"/>
</dbReference>
<dbReference type="Pfam" id="PF07034">
    <property type="entry name" value="ORC3_N"/>
    <property type="match status" value="1"/>
</dbReference>
<dbReference type="OrthoDB" id="10265211at2759"/>
<evidence type="ECO:0000256" key="3">
    <source>
        <dbReference type="ARBA" id="ARBA00022705"/>
    </source>
</evidence>
<dbReference type="GO" id="GO:0031261">
    <property type="term" value="C:DNA replication preinitiation complex"/>
    <property type="evidence" value="ECO:0007669"/>
    <property type="project" value="TreeGrafter"/>
</dbReference>
<evidence type="ECO:0000259" key="7">
    <source>
        <dbReference type="Pfam" id="PF18137"/>
    </source>
</evidence>
<keyword evidence="4" id="KW-0238">DNA-binding</keyword>
<comment type="similarity">
    <text evidence="2">Belongs to the ORC3 family.</text>
</comment>
<dbReference type="AlphaFoldDB" id="A0A9P4HZA1"/>
<evidence type="ECO:0000313" key="8">
    <source>
        <dbReference type="EMBL" id="KAF2088296.1"/>
    </source>
</evidence>
<dbReference type="Pfam" id="PF18137">
    <property type="entry name" value="WHD_ORC"/>
    <property type="match status" value="1"/>
</dbReference>
<keyword evidence="5" id="KW-0539">Nucleus</keyword>
<feature type="domain" description="Origin recognition complex subunit 3 N-terminal" evidence="6">
    <location>
        <begin position="3"/>
        <end position="311"/>
    </location>
</feature>
<keyword evidence="3" id="KW-0235">DNA replication</keyword>
<evidence type="ECO:0000256" key="1">
    <source>
        <dbReference type="ARBA" id="ARBA00004123"/>
    </source>
</evidence>
<evidence type="ECO:0000313" key="9">
    <source>
        <dbReference type="Proteomes" id="UP000799776"/>
    </source>
</evidence>
<gene>
    <name evidence="8" type="ORF">K490DRAFT_40083</name>
</gene>
<evidence type="ECO:0000256" key="2">
    <source>
        <dbReference type="ARBA" id="ARBA00010977"/>
    </source>
</evidence>
<keyword evidence="9" id="KW-1185">Reference proteome</keyword>
<dbReference type="InterPro" id="IPR045667">
    <property type="entry name" value="ORC3_N"/>
</dbReference>
<dbReference type="InterPro" id="IPR040855">
    <property type="entry name" value="ORC_WH_C"/>
</dbReference>
<dbReference type="PANTHER" id="PTHR12748">
    <property type="entry name" value="ORIGIN RECOGNITION COMPLEX SUBUNIT 3"/>
    <property type="match status" value="1"/>
</dbReference>
<dbReference type="EMBL" id="ML978717">
    <property type="protein sequence ID" value="KAF2088296.1"/>
    <property type="molecule type" value="Genomic_DNA"/>
</dbReference>
<evidence type="ECO:0008006" key="10">
    <source>
        <dbReference type="Google" id="ProtNLM"/>
    </source>
</evidence>
<sequence length="671" mass="75227">MEQQKCYVFKAQEERPAKRRRVQASAASRDAFQEQRKLVCEDLWTEQQKRIDTVLESVNRSTLDSIVGFIADSGSSEILNAARIPTGLVVAGPSIASHGKFFGSLAREVVEETSSCFVSLSSNECPNLKTLLKNLISKATSQVAEDEDGEEQLSTRRKGPKLLNYDLQILYEWFQEQDLRHVVVAIQDSEASEGHLLADAISLLSAWRDRIPFILLFGIATSAESFQEKLPTAAIRCLDGQKFDVVQADVVLEQVFSSMFDGENVPLRLGPALVRRLLERHRDHIQSIESFVDALKYAYMSHFFANPLSIFLQPDLEYRDVSGDVMEALRNLDSFRKTAEDLLEQGETTLVRQLLESDEDLFAFAKEQLAKTQEALFLIVSTALELQTLRRCIPRLPSIPLSSLYIRAMSGDLLESPLTRDFLLSVKKAPSDLLSDILQTMASQHPPEEIPPAISRLESELEDLLASTTNATAPLRSAHDLRNESLRTTIVAQKVQLSKQRSALSQTDSAYSQIVEQLHTRLANYFKEFLVRPQDLFMHEIALYDLKSPHMDVFMPRPRFAIERALAAPHDYLNCVCCGDGGRGERGGEATLASTQPATAIVYQLYLESGSLINVSDLWSAFHAIVCDDEADETKAMALFQRSLAELRYLGLVKASRKKTDHIAKLVWKGL</sequence>
<organism evidence="8 9">
    <name type="scientific">Saccharata proteae CBS 121410</name>
    <dbReference type="NCBI Taxonomy" id="1314787"/>
    <lineage>
        <taxon>Eukaryota</taxon>
        <taxon>Fungi</taxon>
        <taxon>Dikarya</taxon>
        <taxon>Ascomycota</taxon>
        <taxon>Pezizomycotina</taxon>
        <taxon>Dothideomycetes</taxon>
        <taxon>Dothideomycetes incertae sedis</taxon>
        <taxon>Botryosphaeriales</taxon>
        <taxon>Saccharataceae</taxon>
        <taxon>Saccharata</taxon>
    </lineage>
</organism>
<proteinExistence type="inferred from homology"/>
<evidence type="ECO:0000256" key="5">
    <source>
        <dbReference type="ARBA" id="ARBA00023242"/>
    </source>
</evidence>
<dbReference type="Proteomes" id="UP000799776">
    <property type="component" value="Unassembled WGS sequence"/>
</dbReference>
<reference evidence="8" key="1">
    <citation type="journal article" date="2020" name="Stud. Mycol.">
        <title>101 Dothideomycetes genomes: a test case for predicting lifestyles and emergence of pathogens.</title>
        <authorList>
            <person name="Haridas S."/>
            <person name="Albert R."/>
            <person name="Binder M."/>
            <person name="Bloem J."/>
            <person name="Labutti K."/>
            <person name="Salamov A."/>
            <person name="Andreopoulos B."/>
            <person name="Baker S."/>
            <person name="Barry K."/>
            <person name="Bills G."/>
            <person name="Bluhm B."/>
            <person name="Cannon C."/>
            <person name="Castanera R."/>
            <person name="Culley D."/>
            <person name="Daum C."/>
            <person name="Ezra D."/>
            <person name="Gonzalez J."/>
            <person name="Henrissat B."/>
            <person name="Kuo A."/>
            <person name="Liang C."/>
            <person name="Lipzen A."/>
            <person name="Lutzoni F."/>
            <person name="Magnuson J."/>
            <person name="Mondo S."/>
            <person name="Nolan M."/>
            <person name="Ohm R."/>
            <person name="Pangilinan J."/>
            <person name="Park H.-J."/>
            <person name="Ramirez L."/>
            <person name="Alfaro M."/>
            <person name="Sun H."/>
            <person name="Tritt A."/>
            <person name="Yoshinaga Y."/>
            <person name="Zwiers L.-H."/>
            <person name="Turgeon B."/>
            <person name="Goodwin S."/>
            <person name="Spatafora J."/>
            <person name="Crous P."/>
            <person name="Grigoriev I."/>
        </authorList>
    </citation>
    <scope>NUCLEOTIDE SEQUENCE</scope>
    <source>
        <strain evidence="8">CBS 121410</strain>
    </source>
</reference>
<comment type="caution">
    <text evidence="8">The sequence shown here is derived from an EMBL/GenBank/DDBJ whole genome shotgun (WGS) entry which is preliminary data.</text>
</comment>
<dbReference type="GO" id="GO:0005656">
    <property type="term" value="C:nuclear pre-replicative complex"/>
    <property type="evidence" value="ECO:0007669"/>
    <property type="project" value="TreeGrafter"/>
</dbReference>
<dbReference type="GO" id="GO:0006270">
    <property type="term" value="P:DNA replication initiation"/>
    <property type="evidence" value="ECO:0007669"/>
    <property type="project" value="TreeGrafter"/>
</dbReference>
<dbReference type="GO" id="GO:0003688">
    <property type="term" value="F:DNA replication origin binding"/>
    <property type="evidence" value="ECO:0007669"/>
    <property type="project" value="TreeGrafter"/>
</dbReference>
<name>A0A9P4HZA1_9PEZI</name>
<protein>
    <recommendedName>
        <fullName evidence="10">Origin recognition complex subunit</fullName>
    </recommendedName>
</protein>
<dbReference type="CDD" id="cd20704">
    <property type="entry name" value="Orc3"/>
    <property type="match status" value="2"/>
</dbReference>
<evidence type="ECO:0000256" key="4">
    <source>
        <dbReference type="ARBA" id="ARBA00023125"/>
    </source>
</evidence>
<dbReference type="PANTHER" id="PTHR12748:SF0">
    <property type="entry name" value="ORIGIN RECOGNITION COMPLEX SUBUNIT 3"/>
    <property type="match status" value="1"/>
</dbReference>
<dbReference type="InterPro" id="IPR020795">
    <property type="entry name" value="ORC3"/>
</dbReference>
<evidence type="ECO:0000259" key="6">
    <source>
        <dbReference type="Pfam" id="PF07034"/>
    </source>
</evidence>
<comment type="subcellular location">
    <subcellularLocation>
        <location evidence="1">Nucleus</location>
    </subcellularLocation>
</comment>